<dbReference type="Proteomes" id="UP000886742">
    <property type="component" value="Unassembled WGS sequence"/>
</dbReference>
<dbReference type="Pfam" id="PF14063">
    <property type="entry name" value="DUF4254"/>
    <property type="match status" value="1"/>
</dbReference>
<dbReference type="Gene3D" id="3.40.50.2000">
    <property type="entry name" value="Glycogen Phosphorylase B"/>
    <property type="match status" value="1"/>
</dbReference>
<comment type="caution">
    <text evidence="1">The sequence shown here is derived from an EMBL/GenBank/DDBJ whole genome shotgun (WGS) entry which is preliminary data.</text>
</comment>
<evidence type="ECO:0000313" key="2">
    <source>
        <dbReference type="Proteomes" id="UP000886742"/>
    </source>
</evidence>
<proteinExistence type="predicted"/>
<evidence type="ECO:0000313" key="1">
    <source>
        <dbReference type="EMBL" id="HIS70476.1"/>
    </source>
</evidence>
<protein>
    <submittedName>
        <fullName evidence="1">DUF4254 domain-containing protein</fullName>
    </submittedName>
</protein>
<dbReference type="AlphaFoldDB" id="A0A9D1FFI0"/>
<organism evidence="1 2">
    <name type="scientific">Candidatus Enterousia intestinigallinarum</name>
    <dbReference type="NCBI Taxonomy" id="2840790"/>
    <lineage>
        <taxon>Bacteria</taxon>
        <taxon>Pseudomonadati</taxon>
        <taxon>Pseudomonadota</taxon>
        <taxon>Alphaproteobacteria</taxon>
        <taxon>Candidatus Enterousia</taxon>
    </lineage>
</organism>
<dbReference type="InterPro" id="IPR025350">
    <property type="entry name" value="DUF4254"/>
</dbReference>
<name>A0A9D1FFI0_9PROT</name>
<accession>A0A9D1FFI0</accession>
<dbReference type="EMBL" id="DVJI01000003">
    <property type="protein sequence ID" value="HIS70476.1"/>
    <property type="molecule type" value="Genomic_DNA"/>
</dbReference>
<gene>
    <name evidence="1" type="ORF">IAD02_00605</name>
</gene>
<dbReference type="SUPFAM" id="SSF53756">
    <property type="entry name" value="UDP-Glycosyltransferase/glycogen phosphorylase"/>
    <property type="match status" value="1"/>
</dbReference>
<reference evidence="1" key="1">
    <citation type="submission" date="2020-10" db="EMBL/GenBank/DDBJ databases">
        <authorList>
            <person name="Gilroy R."/>
        </authorList>
    </citation>
    <scope>NUCLEOTIDE SEQUENCE</scope>
    <source>
        <strain evidence="1">ChiGjej3B3-5194</strain>
    </source>
</reference>
<sequence length="680" mass="79926">MLLRFINTAGAYYQKVKIFIMRRRFARWISFWCQFYRMRRLGVPVMTLRMARRRGIHDIYHLNKGVGDGLMFAGVAREYYKKTGVRPLLYVPQWYIFRYCDFCWFLWDWRFVPQNVSGAKHTMDLFYIFYNQQLAGSPVKMRGGYTFNLKPLEYLKNGYVWGNTFTKLFGGFPKRGQIMQWVANRMDITGQILAKPEIRLTQYEKDFGKFAAGKIVIKCGGNGPYKYLIPKIAQGIIDELRGEYEFLQIGDFDDPVLNGAEQLFKLNMREFAGILTHARMFVGAIGGMMHLARAVDCPAVILHGCEHDDFYYPSQRRVFSEHRCMLCAQRCWWPDKDDERRCPNRYRCIIDFDAHRIAQIIRAEMKKPRELAATPDLFDCVGHIVDCNSTMNWWMTLDDFITNFAWPQKSDERRIEIFSRAFDYSATQPDYSKYAISTVLENSVTVNDAIIDSMTLDKTIISDNPFLIRLQPRPSYFAYIAKIADMQKKWTAQWHKQEPIDDIKYWREETAPKPEYATLEGYARANHMMNYYLWHTEDIARRRDVDDSVIADAKHKIDNYNQLRNDFAEKMDETMIQILGPALPGAFKAPLNTESLGMVMDRLSILALKMYHMEEASHKHGNRKKCLEKLAVLKRQRLELLEATKYLLVDFMNGARQPRAYYQHKMYNDPKLNPQLAGRK</sequence>
<reference evidence="1" key="2">
    <citation type="journal article" date="2021" name="PeerJ">
        <title>Extensive microbial diversity within the chicken gut microbiome revealed by metagenomics and culture.</title>
        <authorList>
            <person name="Gilroy R."/>
            <person name="Ravi A."/>
            <person name="Getino M."/>
            <person name="Pursley I."/>
            <person name="Horton D.L."/>
            <person name="Alikhan N.F."/>
            <person name="Baker D."/>
            <person name="Gharbi K."/>
            <person name="Hall N."/>
            <person name="Watson M."/>
            <person name="Adriaenssens E.M."/>
            <person name="Foster-Nyarko E."/>
            <person name="Jarju S."/>
            <person name="Secka A."/>
            <person name="Antonio M."/>
            <person name="Oren A."/>
            <person name="Chaudhuri R.R."/>
            <person name="La Ragione R."/>
            <person name="Hildebrand F."/>
            <person name="Pallen M.J."/>
        </authorList>
    </citation>
    <scope>NUCLEOTIDE SEQUENCE</scope>
    <source>
        <strain evidence="1">ChiGjej3B3-5194</strain>
    </source>
</reference>